<keyword evidence="3" id="KW-1185">Reference proteome</keyword>
<sequence length="167" mass="19196">MSENLTACQSKGASHRRVAVMLLIAAFASLAILWPVRNILLEIFFPENAYFSASTVSELPERFRDYVPKNATDIRLRTYQSSWWITVESTCSESDATYWALSHDRTLGTDGRVPDLPDHSLPPHQLGFVPVANNHERYLWHSGNYGNISDIVYDRETQRLYYLQSRI</sequence>
<evidence type="ECO:0000313" key="2">
    <source>
        <dbReference type="EMBL" id="GAA5511245.1"/>
    </source>
</evidence>
<dbReference type="Proteomes" id="UP001416858">
    <property type="component" value="Unassembled WGS sequence"/>
</dbReference>
<reference evidence="2 3" key="1">
    <citation type="submission" date="2024-02" db="EMBL/GenBank/DDBJ databases">
        <title>Rhodopirellula caenicola NBRC 110016.</title>
        <authorList>
            <person name="Ichikawa N."/>
            <person name="Katano-Makiyama Y."/>
            <person name="Hidaka K."/>
        </authorList>
    </citation>
    <scope>NUCLEOTIDE SEQUENCE [LARGE SCALE GENOMIC DNA]</scope>
    <source>
        <strain evidence="2 3">NBRC 110016</strain>
    </source>
</reference>
<proteinExistence type="predicted"/>
<keyword evidence="1" id="KW-0812">Transmembrane</keyword>
<protein>
    <recommendedName>
        <fullName evidence="4">Dipeptidylpeptidase IV N-terminal domain-containing protein</fullName>
    </recommendedName>
</protein>
<gene>
    <name evidence="2" type="ORF">Rcae01_06761</name>
</gene>
<comment type="caution">
    <text evidence="2">The sequence shown here is derived from an EMBL/GenBank/DDBJ whole genome shotgun (WGS) entry which is preliminary data.</text>
</comment>
<evidence type="ECO:0008006" key="4">
    <source>
        <dbReference type="Google" id="ProtNLM"/>
    </source>
</evidence>
<keyword evidence="1" id="KW-1133">Transmembrane helix</keyword>
<evidence type="ECO:0000313" key="3">
    <source>
        <dbReference type="Proteomes" id="UP001416858"/>
    </source>
</evidence>
<evidence type="ECO:0000256" key="1">
    <source>
        <dbReference type="SAM" id="Phobius"/>
    </source>
</evidence>
<accession>A0ABP9W1I3</accession>
<dbReference type="EMBL" id="BAABRO010000050">
    <property type="protein sequence ID" value="GAA5511245.1"/>
    <property type="molecule type" value="Genomic_DNA"/>
</dbReference>
<name>A0ABP9W1I3_9BACT</name>
<feature type="transmembrane region" description="Helical" evidence="1">
    <location>
        <begin position="18"/>
        <end position="36"/>
    </location>
</feature>
<dbReference type="RefSeq" id="WP_345327419.1">
    <property type="nucleotide sequence ID" value="NZ_BAABRO010000050.1"/>
</dbReference>
<organism evidence="2 3">
    <name type="scientific">Novipirellula caenicola</name>
    <dbReference type="NCBI Taxonomy" id="1536901"/>
    <lineage>
        <taxon>Bacteria</taxon>
        <taxon>Pseudomonadati</taxon>
        <taxon>Planctomycetota</taxon>
        <taxon>Planctomycetia</taxon>
        <taxon>Pirellulales</taxon>
        <taxon>Pirellulaceae</taxon>
        <taxon>Novipirellula</taxon>
    </lineage>
</organism>
<keyword evidence="1" id="KW-0472">Membrane</keyword>